<feature type="transmembrane region" description="Helical" evidence="1">
    <location>
        <begin position="38"/>
        <end position="55"/>
    </location>
</feature>
<keyword evidence="1" id="KW-1133">Transmembrane helix</keyword>
<proteinExistence type="predicted"/>
<dbReference type="OrthoDB" id="1912764at2"/>
<dbReference type="Proteomes" id="UP000266301">
    <property type="component" value="Chromosome"/>
</dbReference>
<keyword evidence="1" id="KW-0812">Transmembrane</keyword>
<reference evidence="2 3" key="1">
    <citation type="journal article" date="2019" name="Int. J. Syst. Evol. Microbiol.">
        <title>Clostridium fermenticellae sp. nov., isolated from the mud in a fermentation cellar for the production of the Chinese liquor, baijiu.</title>
        <authorList>
            <person name="Xu P.X."/>
            <person name="Chai L.J."/>
            <person name="Qiu T."/>
            <person name="Zhang X.J."/>
            <person name="Lu Z.M."/>
            <person name="Xiao C."/>
            <person name="Wang S.T."/>
            <person name="Shen C.H."/>
            <person name="Shi J.S."/>
            <person name="Xu Z.H."/>
        </authorList>
    </citation>
    <scope>NUCLEOTIDE SEQUENCE [LARGE SCALE GENOMIC DNA]</scope>
    <source>
        <strain evidence="2 3">JN500901</strain>
    </source>
</reference>
<dbReference type="RefSeq" id="WP_119970360.1">
    <property type="nucleotide sequence ID" value="NZ_CP032416.1"/>
</dbReference>
<organism evidence="2 3">
    <name type="scientific">Clostridium fermenticellae</name>
    <dbReference type="NCBI Taxonomy" id="2068654"/>
    <lineage>
        <taxon>Bacteria</taxon>
        <taxon>Bacillati</taxon>
        <taxon>Bacillota</taxon>
        <taxon>Clostridia</taxon>
        <taxon>Eubacteriales</taxon>
        <taxon>Clostridiaceae</taxon>
        <taxon>Clostridium</taxon>
    </lineage>
</organism>
<dbReference type="AlphaFoldDB" id="A0A386H1K5"/>
<dbReference type="EMBL" id="CP032416">
    <property type="protein sequence ID" value="AYD39587.1"/>
    <property type="molecule type" value="Genomic_DNA"/>
</dbReference>
<accession>A0A386H1K5</accession>
<feature type="transmembrane region" description="Helical" evidence="1">
    <location>
        <begin position="67"/>
        <end position="86"/>
    </location>
</feature>
<evidence type="ECO:0000313" key="2">
    <source>
        <dbReference type="EMBL" id="AYD39587.1"/>
    </source>
</evidence>
<feature type="transmembrane region" description="Helical" evidence="1">
    <location>
        <begin position="7"/>
        <end position="26"/>
    </location>
</feature>
<keyword evidence="1" id="KW-0472">Membrane</keyword>
<sequence length="89" mass="10568">MRKTINILGWIGVFFTILALILTLLTTYQFTYVKYFDSYYTLQLCMTLTMIMWAIKMFDIRSNLKNIVYPATCFIIALATIVFMFMKVY</sequence>
<keyword evidence="3" id="KW-1185">Reference proteome</keyword>
<name>A0A386H1K5_9CLOT</name>
<gene>
    <name evidence="2" type="ORF">D4Z93_03130</name>
</gene>
<evidence type="ECO:0000256" key="1">
    <source>
        <dbReference type="SAM" id="Phobius"/>
    </source>
</evidence>
<evidence type="ECO:0000313" key="3">
    <source>
        <dbReference type="Proteomes" id="UP000266301"/>
    </source>
</evidence>
<dbReference type="KEGG" id="cfer:D4Z93_03130"/>
<protein>
    <submittedName>
        <fullName evidence="2">Uncharacterized protein</fullName>
    </submittedName>
</protein>